<keyword evidence="4" id="KW-0964">Secreted</keyword>
<organism evidence="8 9">
    <name type="scientific">Polyodon spathula</name>
    <name type="common">North American paddlefish</name>
    <name type="synonym">Squalus spathula</name>
    <dbReference type="NCBI Taxonomy" id="7913"/>
    <lineage>
        <taxon>Eukaryota</taxon>
        <taxon>Metazoa</taxon>
        <taxon>Chordata</taxon>
        <taxon>Craniata</taxon>
        <taxon>Vertebrata</taxon>
        <taxon>Euteleostomi</taxon>
        <taxon>Actinopterygii</taxon>
        <taxon>Chondrostei</taxon>
        <taxon>Acipenseriformes</taxon>
        <taxon>Polyodontidae</taxon>
        <taxon>Polyodon</taxon>
    </lineage>
</organism>
<feature type="non-terminal residue" evidence="8">
    <location>
        <position position="78"/>
    </location>
</feature>
<dbReference type="PROSITE" id="PS50049">
    <property type="entry name" value="THD_2"/>
    <property type="match status" value="1"/>
</dbReference>
<dbReference type="PANTHER" id="PTHR15151:SF24">
    <property type="entry name" value="A PROLIFERATION-INDUCING LIGAND-LIKE PROTEIN-RELATED"/>
    <property type="match status" value="1"/>
</dbReference>
<dbReference type="InterPro" id="IPR008983">
    <property type="entry name" value="Tumour_necrosis_fac-like_dom"/>
</dbReference>
<keyword evidence="5" id="KW-1015">Disulfide bond</keyword>
<feature type="domain" description="THD" evidence="7">
    <location>
        <begin position="1"/>
        <end position="78"/>
    </location>
</feature>
<evidence type="ECO:0000256" key="4">
    <source>
        <dbReference type="ARBA" id="ARBA00022525"/>
    </source>
</evidence>
<protein>
    <submittedName>
        <fullName evidence="8">TNF13 factor</fullName>
    </submittedName>
</protein>
<dbReference type="GeneID" id="121306604"/>
<dbReference type="EMBL" id="JAAWVQ010066623">
    <property type="protein sequence ID" value="MBN3277107.1"/>
    <property type="molecule type" value="Genomic_DNA"/>
</dbReference>
<dbReference type="RefSeq" id="XP_041094353.1">
    <property type="nucleotide sequence ID" value="XM_041238419.1"/>
</dbReference>
<dbReference type="InterPro" id="IPR006052">
    <property type="entry name" value="TNF_dom"/>
</dbReference>
<comment type="similarity">
    <text evidence="2">Belongs to the tumor necrosis factor family.</text>
</comment>
<dbReference type="PANTHER" id="PTHR15151">
    <property type="entry name" value="PROTEIN EIGER"/>
    <property type="match status" value="1"/>
</dbReference>
<evidence type="ECO:0000259" key="7">
    <source>
        <dbReference type="PROSITE" id="PS50049"/>
    </source>
</evidence>
<gene>
    <name evidence="8" type="primary">Tnfsf13</name>
    <name evidence="8" type="ORF">GTO93_0006081</name>
</gene>
<keyword evidence="3" id="KW-0202">Cytokine</keyword>
<evidence type="ECO:0000313" key="8">
    <source>
        <dbReference type="EMBL" id="MBN3277107.1"/>
    </source>
</evidence>
<dbReference type="InterPro" id="IPR051748">
    <property type="entry name" value="TNF_Ligand_Superfamily"/>
</dbReference>
<evidence type="ECO:0000256" key="3">
    <source>
        <dbReference type="ARBA" id="ARBA00022514"/>
    </source>
</evidence>
<name>A0ABS2XS25_POLSP</name>
<accession>A0ABS2XS25</accession>
<comment type="caution">
    <text evidence="8">The sequence shown here is derived from an EMBL/GenBank/DDBJ whole genome shotgun (WGS) entry which is preliminary data.</text>
</comment>
<dbReference type="SUPFAM" id="SSF49842">
    <property type="entry name" value="TNF-like"/>
    <property type="match status" value="1"/>
</dbReference>
<feature type="non-terminal residue" evidence="8">
    <location>
        <position position="1"/>
    </location>
</feature>
<evidence type="ECO:0000256" key="1">
    <source>
        <dbReference type="ARBA" id="ARBA00004613"/>
    </source>
</evidence>
<dbReference type="Gene3D" id="2.60.120.40">
    <property type="match status" value="1"/>
</dbReference>
<dbReference type="Proteomes" id="UP001166093">
    <property type="component" value="Unassembled WGS sequence"/>
</dbReference>
<reference evidence="8" key="1">
    <citation type="journal article" date="2021" name="Cell">
        <title>Tracing the genetic footprints of vertebrate landing in non-teleost ray-finned fishes.</title>
        <authorList>
            <person name="Bi X."/>
            <person name="Wang K."/>
            <person name="Yang L."/>
            <person name="Pan H."/>
            <person name="Jiang H."/>
            <person name="Wei Q."/>
            <person name="Fang M."/>
            <person name="Yu H."/>
            <person name="Zhu C."/>
            <person name="Cai Y."/>
            <person name="He Y."/>
            <person name="Gan X."/>
            <person name="Zeng H."/>
            <person name="Yu D."/>
            <person name="Zhu Y."/>
            <person name="Jiang H."/>
            <person name="Qiu Q."/>
            <person name="Yang H."/>
            <person name="Zhang Y.E."/>
            <person name="Wang W."/>
            <person name="Zhu M."/>
            <person name="He S."/>
            <person name="Zhang G."/>
        </authorList>
    </citation>
    <scope>NUCLEOTIDE SEQUENCE</scope>
    <source>
        <strain evidence="8">Pddl_001</strain>
    </source>
</reference>
<keyword evidence="6" id="KW-0325">Glycoprotein</keyword>
<proteinExistence type="inferred from homology"/>
<comment type="subcellular location">
    <subcellularLocation>
        <location evidence="1">Secreted</location>
    </subcellularLocation>
</comment>
<evidence type="ECO:0000313" key="9">
    <source>
        <dbReference type="Proteomes" id="UP001166093"/>
    </source>
</evidence>
<sequence length="78" mass="8462">MGQVVMKIGGGGSKGNETNRLLTCYKSMPENAEQAYNTCFTAGVYFLEKGSVLQLSVPRFNAGIQIVDHSTFMGLIQL</sequence>
<evidence type="ECO:0000256" key="2">
    <source>
        <dbReference type="ARBA" id="ARBA00008670"/>
    </source>
</evidence>
<evidence type="ECO:0000256" key="5">
    <source>
        <dbReference type="ARBA" id="ARBA00023157"/>
    </source>
</evidence>
<keyword evidence="9" id="KW-1185">Reference proteome</keyword>
<evidence type="ECO:0000256" key="6">
    <source>
        <dbReference type="ARBA" id="ARBA00023180"/>
    </source>
</evidence>